<dbReference type="OrthoDB" id="2156220at2"/>
<gene>
    <name evidence="1" type="ORF">CCS01_03915</name>
</gene>
<dbReference type="InterPro" id="IPR011256">
    <property type="entry name" value="Reg_factor_effector_dom_sf"/>
</dbReference>
<dbReference type="PANTHER" id="PTHR11220:SF1">
    <property type="entry name" value="HEME-BINDING PROTEIN 2"/>
    <property type="match status" value="1"/>
</dbReference>
<dbReference type="PANTHER" id="PTHR11220">
    <property type="entry name" value="HEME-BINDING PROTEIN-RELATED"/>
    <property type="match status" value="1"/>
</dbReference>
<accession>A0A2S6NMD0</accession>
<sequence length="216" mass="23967">MSGFFYYLMTFAESIASVVGIHSVYEQPRYEVLQHLGQSVEIRRYEPRVAIEAVIEGKNRDRAASEAFGLLFRYITGANQRQEKIAMTAPVRTESSSERIAMTAPVQTATSPSGTLSMRFYLPRSVAKAGAPAPLDPHLHLVDVPATTVAVVRYSGVDNESLRTEERGVLLAALAGSRWKPDGEVFQMYYDPPFTVPFLRRNEVAVPVTRQQSAAK</sequence>
<evidence type="ECO:0008006" key="3">
    <source>
        <dbReference type="Google" id="ProtNLM"/>
    </source>
</evidence>
<dbReference type="RefSeq" id="WP_104517536.1">
    <property type="nucleotide sequence ID" value="NZ_NHRY01000051.1"/>
</dbReference>
<protein>
    <recommendedName>
        <fullName evidence="3">Heme-binding protein</fullName>
    </recommendedName>
</protein>
<evidence type="ECO:0000313" key="1">
    <source>
        <dbReference type="EMBL" id="PPQ37123.1"/>
    </source>
</evidence>
<dbReference type="Pfam" id="PF04832">
    <property type="entry name" value="SOUL"/>
    <property type="match status" value="1"/>
</dbReference>
<dbReference type="AlphaFoldDB" id="A0A2S6NMD0"/>
<evidence type="ECO:0000313" key="2">
    <source>
        <dbReference type="Proteomes" id="UP000239724"/>
    </source>
</evidence>
<dbReference type="EMBL" id="NHRY01000051">
    <property type="protein sequence ID" value="PPQ37123.1"/>
    <property type="molecule type" value="Genomic_DNA"/>
</dbReference>
<reference evidence="1 2" key="1">
    <citation type="journal article" date="2018" name="Arch. Microbiol.">
        <title>New insights into the metabolic potential of the phototrophic purple bacterium Rhodopila globiformis DSM 161(T) from its draft genome sequence and evidence for a vanadium-dependent nitrogenase.</title>
        <authorList>
            <person name="Imhoff J.F."/>
            <person name="Rahn T."/>
            <person name="Kunzel S."/>
            <person name="Neulinger S.C."/>
        </authorList>
    </citation>
    <scope>NUCLEOTIDE SEQUENCE [LARGE SCALE GENOMIC DNA]</scope>
    <source>
        <strain evidence="1 2">DSM 161</strain>
    </source>
</reference>
<dbReference type="InterPro" id="IPR006917">
    <property type="entry name" value="SOUL_heme-bd"/>
</dbReference>
<organism evidence="1 2">
    <name type="scientific">Rhodopila globiformis</name>
    <name type="common">Rhodopseudomonas globiformis</name>
    <dbReference type="NCBI Taxonomy" id="1071"/>
    <lineage>
        <taxon>Bacteria</taxon>
        <taxon>Pseudomonadati</taxon>
        <taxon>Pseudomonadota</taxon>
        <taxon>Alphaproteobacteria</taxon>
        <taxon>Acetobacterales</taxon>
        <taxon>Acetobacteraceae</taxon>
        <taxon>Rhodopila</taxon>
    </lineage>
</organism>
<keyword evidence="2" id="KW-1185">Reference proteome</keyword>
<dbReference type="Gene3D" id="3.20.80.10">
    <property type="entry name" value="Regulatory factor, effector binding domain"/>
    <property type="match status" value="1"/>
</dbReference>
<dbReference type="SUPFAM" id="SSF55136">
    <property type="entry name" value="Probable bacterial effector-binding domain"/>
    <property type="match status" value="1"/>
</dbReference>
<comment type="caution">
    <text evidence="1">The sequence shown here is derived from an EMBL/GenBank/DDBJ whole genome shotgun (WGS) entry which is preliminary data.</text>
</comment>
<name>A0A2S6NMD0_RHOGL</name>
<dbReference type="Proteomes" id="UP000239724">
    <property type="component" value="Unassembled WGS sequence"/>
</dbReference>
<proteinExistence type="predicted"/>